<comment type="subcellular location">
    <subcellularLocation>
        <location evidence="2">Membrane</location>
    </subcellularLocation>
</comment>
<name>A0A9B0T1E4_CHRAS</name>
<dbReference type="GO" id="GO:0016125">
    <property type="term" value="P:sterol metabolic process"/>
    <property type="evidence" value="ECO:0007669"/>
    <property type="project" value="TreeGrafter"/>
</dbReference>
<dbReference type="GO" id="GO:0005506">
    <property type="term" value="F:iron ion binding"/>
    <property type="evidence" value="ECO:0007669"/>
    <property type="project" value="InterPro"/>
</dbReference>
<evidence type="ECO:0000256" key="4">
    <source>
        <dbReference type="ARBA" id="ARBA00022617"/>
    </source>
</evidence>
<comment type="cofactor">
    <cofactor evidence="1 12">
        <name>heme</name>
        <dbReference type="ChEBI" id="CHEBI:30413"/>
    </cofactor>
</comment>
<keyword evidence="4 12" id="KW-0349">Heme</keyword>
<dbReference type="PROSITE" id="PS00086">
    <property type="entry name" value="CYTOCHROME_P450"/>
    <property type="match status" value="1"/>
</dbReference>
<keyword evidence="6 13" id="KW-0560">Oxidoreductase</keyword>
<dbReference type="GO" id="GO:0016705">
    <property type="term" value="F:oxidoreductase activity, acting on paired donors, with incorporation or reduction of molecular oxygen"/>
    <property type="evidence" value="ECO:0007669"/>
    <property type="project" value="InterPro"/>
</dbReference>
<dbReference type="AlphaFoldDB" id="A0A9B0T1E4"/>
<sequence>MFPWGLSCLSVLGAVGTALLCAGLLLILAQHLWTLRWMLSRDRACALPLPKGSMGWPFLGETLHWLVQGSRFHSSRRERYGMVFKTHLLGKPVIRVSGAENVRTILLGEHRLVCNQWPQSAHILLGSHTLLGSVGEPHRRRRKVLAHAFSRSALERYVPRLQGALRREVRSWCAAPGPIAVYQAAKMLTFRMAASILLGLRLDEAQCAELARTFEQLVENLFSLPLDVPFSGLRKGIRARDQLHQHLEEAIAEKLREGKAEELGDALALIVHSARELGHEPSVQELKESAVELLFAAFFTTASASTSLVLLLLQHPAALAKIRQELAAQGLERACHCEPGSAGGDAGLGSDCVCEPDLSLAALGRLRYIDCVVKEVLRLLPPVSGGYRTALRTFELDGYQIPKGWSVMYSIRDTHETAAVYCSPPEGFDPERFSSACDEARGAVGRFHYIPFGGGARSCLGQELAQAMLQLLAVELVRTARWELATPAFPAMQTVPIVHPVDGLQLFFHPLAPSTTPDGPRS</sequence>
<dbReference type="GO" id="GO:0016020">
    <property type="term" value="C:membrane"/>
    <property type="evidence" value="ECO:0007669"/>
    <property type="project" value="UniProtKB-SubCell"/>
</dbReference>
<evidence type="ECO:0000256" key="2">
    <source>
        <dbReference type="ARBA" id="ARBA00004370"/>
    </source>
</evidence>
<evidence type="ECO:0000256" key="12">
    <source>
        <dbReference type="PIRSR" id="PIRSR602403-1"/>
    </source>
</evidence>
<evidence type="ECO:0000256" key="8">
    <source>
        <dbReference type="ARBA" id="ARBA00023033"/>
    </source>
</evidence>
<dbReference type="GO" id="GO:0020037">
    <property type="term" value="F:heme binding"/>
    <property type="evidence" value="ECO:0007669"/>
    <property type="project" value="InterPro"/>
</dbReference>
<dbReference type="Pfam" id="PF00067">
    <property type="entry name" value="p450"/>
    <property type="match status" value="1"/>
</dbReference>
<dbReference type="Gene3D" id="1.10.630.10">
    <property type="entry name" value="Cytochrome P450"/>
    <property type="match status" value="1"/>
</dbReference>
<dbReference type="InterPro" id="IPR017972">
    <property type="entry name" value="Cyt_P450_CS"/>
</dbReference>
<dbReference type="InterPro" id="IPR001128">
    <property type="entry name" value="Cyt_P450"/>
</dbReference>
<evidence type="ECO:0000256" key="7">
    <source>
        <dbReference type="ARBA" id="ARBA00023004"/>
    </source>
</evidence>
<evidence type="ECO:0000256" key="5">
    <source>
        <dbReference type="ARBA" id="ARBA00022723"/>
    </source>
</evidence>
<comment type="similarity">
    <text evidence="3 13">Belongs to the cytochrome P450 family.</text>
</comment>
<keyword evidence="7 12" id="KW-0408">Iron</keyword>
<evidence type="ECO:0000313" key="14">
    <source>
        <dbReference type="Proteomes" id="UP000504623"/>
    </source>
</evidence>
<accession>A0A9B0T1E4</accession>
<dbReference type="RefSeq" id="XP_006831511.1">
    <property type="nucleotide sequence ID" value="XM_006831448.1"/>
</dbReference>
<dbReference type="InterPro" id="IPR036396">
    <property type="entry name" value="Cyt_P450_sf"/>
</dbReference>
<keyword evidence="9" id="KW-0443">Lipid metabolism</keyword>
<organism evidence="14 15">
    <name type="scientific">Chrysochloris asiatica</name>
    <name type="common">Cape golden mole</name>
    <dbReference type="NCBI Taxonomy" id="185453"/>
    <lineage>
        <taxon>Eukaryota</taxon>
        <taxon>Metazoa</taxon>
        <taxon>Chordata</taxon>
        <taxon>Craniata</taxon>
        <taxon>Vertebrata</taxon>
        <taxon>Euteleostomi</taxon>
        <taxon>Mammalia</taxon>
        <taxon>Eutheria</taxon>
        <taxon>Afrotheria</taxon>
        <taxon>Chrysochloridae</taxon>
        <taxon>Chrysochlorinae</taxon>
        <taxon>Chrysochloris</taxon>
    </lineage>
</organism>
<keyword evidence="8 13" id="KW-0503">Monooxygenase</keyword>
<evidence type="ECO:0000256" key="3">
    <source>
        <dbReference type="ARBA" id="ARBA00010617"/>
    </source>
</evidence>
<proteinExistence type="inferred from homology"/>
<dbReference type="PRINTS" id="PR00385">
    <property type="entry name" value="P450"/>
</dbReference>
<dbReference type="GeneID" id="102815002"/>
<reference evidence="15" key="1">
    <citation type="submission" date="2025-08" db="UniProtKB">
        <authorList>
            <consortium name="RefSeq"/>
        </authorList>
    </citation>
    <scope>IDENTIFICATION</scope>
    <source>
        <tissue evidence="15">Spleen</tissue>
    </source>
</reference>
<feature type="binding site" description="axial binding residue" evidence="12">
    <location>
        <position position="459"/>
    </location>
    <ligand>
        <name>heme</name>
        <dbReference type="ChEBI" id="CHEBI:30413"/>
    </ligand>
    <ligandPart>
        <name>Fe</name>
        <dbReference type="ChEBI" id="CHEBI:18248"/>
    </ligandPart>
</feature>
<dbReference type="SUPFAM" id="SSF48264">
    <property type="entry name" value="Cytochrome P450"/>
    <property type="match status" value="1"/>
</dbReference>
<dbReference type="InterPro" id="IPR002403">
    <property type="entry name" value="Cyt_P450_E_grp-IV"/>
</dbReference>
<dbReference type="GO" id="GO:0004497">
    <property type="term" value="F:monooxygenase activity"/>
    <property type="evidence" value="ECO:0007669"/>
    <property type="project" value="UniProtKB-KW"/>
</dbReference>
<dbReference type="PANTHER" id="PTHR24286:SF100">
    <property type="entry name" value="CYTOCHROME P450 26C1"/>
    <property type="match status" value="1"/>
</dbReference>
<protein>
    <submittedName>
        <fullName evidence="15">Cytochrome P450 26C1-like</fullName>
    </submittedName>
</protein>
<dbReference type="GO" id="GO:0034653">
    <property type="term" value="P:retinoic acid catabolic process"/>
    <property type="evidence" value="ECO:0007669"/>
    <property type="project" value="UniProtKB-ARBA"/>
</dbReference>
<dbReference type="FunFam" id="1.10.630.10:FF:000009">
    <property type="entry name" value="Cytochrome P450 26B1 isoform 1"/>
    <property type="match status" value="1"/>
</dbReference>
<evidence type="ECO:0000256" key="9">
    <source>
        <dbReference type="ARBA" id="ARBA00023098"/>
    </source>
</evidence>
<evidence type="ECO:0000256" key="6">
    <source>
        <dbReference type="ARBA" id="ARBA00023002"/>
    </source>
</evidence>
<dbReference type="Proteomes" id="UP000504623">
    <property type="component" value="Unplaced"/>
</dbReference>
<dbReference type="PRINTS" id="PR00465">
    <property type="entry name" value="EP450IV"/>
</dbReference>
<evidence type="ECO:0000313" key="15">
    <source>
        <dbReference type="RefSeq" id="XP_006831511.1"/>
    </source>
</evidence>
<evidence type="ECO:0000256" key="13">
    <source>
        <dbReference type="RuleBase" id="RU000461"/>
    </source>
</evidence>
<dbReference type="PANTHER" id="PTHR24286">
    <property type="entry name" value="CYTOCHROME P450 26"/>
    <property type="match status" value="1"/>
</dbReference>
<keyword evidence="5 12" id="KW-0479">Metal-binding</keyword>
<gene>
    <name evidence="15" type="primary">LOC102815002</name>
</gene>
<dbReference type="OrthoDB" id="1372046at2759"/>
<evidence type="ECO:0000256" key="1">
    <source>
        <dbReference type="ARBA" id="ARBA00001971"/>
    </source>
</evidence>
<keyword evidence="14" id="KW-1185">Reference proteome</keyword>
<comment type="catalytic activity">
    <reaction evidence="11">
        <text>all-trans-retinoate + reduced [NADPH--hemoprotein reductase] + O2 = all-trans-4-hydroxyretinoate + oxidized [NADPH--hemoprotein reductase] + H2O + H(+)</text>
        <dbReference type="Rhea" id="RHEA:51984"/>
        <dbReference type="Rhea" id="RHEA-COMP:11964"/>
        <dbReference type="Rhea" id="RHEA-COMP:11965"/>
        <dbReference type="ChEBI" id="CHEBI:15377"/>
        <dbReference type="ChEBI" id="CHEBI:15378"/>
        <dbReference type="ChEBI" id="CHEBI:15379"/>
        <dbReference type="ChEBI" id="CHEBI:35291"/>
        <dbReference type="ChEBI" id="CHEBI:57618"/>
        <dbReference type="ChEBI" id="CHEBI:58210"/>
        <dbReference type="ChEBI" id="CHEBI:134178"/>
    </reaction>
    <physiologicalReaction direction="left-to-right" evidence="11">
        <dbReference type="Rhea" id="RHEA:51985"/>
    </physiologicalReaction>
</comment>
<evidence type="ECO:0000256" key="11">
    <source>
        <dbReference type="ARBA" id="ARBA00048965"/>
    </source>
</evidence>
<keyword evidence="10" id="KW-0472">Membrane</keyword>
<evidence type="ECO:0000256" key="10">
    <source>
        <dbReference type="ARBA" id="ARBA00023136"/>
    </source>
</evidence>